<sequence>MAKKKEITARLMRLTWNRFNWERPQGHVWSKSKQGDTAYAYEHQYGFGHEEWLFNLDFNFEGYQYGYIRGVDDMPSDDKVIEKVILFTINNENKARYLVGELRKVEILDDDLDYQDQFEKELNIVIDQLKEVKADYKSAKKEGYWVNVRFKMEDAFLYSDLIRSPFLDKNEKSYRRFKPFKLTADQESELALEAIKSPSFKFNPGEIIFSGSHKRITSQSKKDITRSHSSLTQDLYKYHKNFLKVDPEFLSAEKSTVGDCIVDFAINEKGLVSIFEAKTSSTGLLNFRQALGQLFEYAFLDNGIKIKKLVIVGPVKLKDFENSYLNQIRSVISVRLEYWAYQKNEKDLENRFLIY</sequence>
<dbReference type="STRING" id="435880.SAMN04487988_1123"/>
<dbReference type="OrthoDB" id="6402880at2"/>
<feature type="coiled-coil region" evidence="1">
    <location>
        <begin position="115"/>
        <end position="142"/>
    </location>
</feature>
<dbReference type="Proteomes" id="UP000199642">
    <property type="component" value="Unassembled WGS sequence"/>
</dbReference>
<organism evidence="2 3">
    <name type="scientific">Algoriphagus hitonicola</name>
    <dbReference type="NCBI Taxonomy" id="435880"/>
    <lineage>
        <taxon>Bacteria</taxon>
        <taxon>Pseudomonadati</taxon>
        <taxon>Bacteroidota</taxon>
        <taxon>Cytophagia</taxon>
        <taxon>Cytophagales</taxon>
        <taxon>Cyclobacteriaceae</taxon>
        <taxon>Algoriphagus</taxon>
    </lineage>
</organism>
<dbReference type="EMBL" id="FOPC01000012">
    <property type="protein sequence ID" value="SFG97762.1"/>
    <property type="molecule type" value="Genomic_DNA"/>
</dbReference>
<dbReference type="RefSeq" id="WP_092793186.1">
    <property type="nucleotide sequence ID" value="NZ_FOPC01000012.1"/>
</dbReference>
<evidence type="ECO:0000313" key="3">
    <source>
        <dbReference type="Proteomes" id="UP000199642"/>
    </source>
</evidence>
<accession>A0A1I2W8Y1</accession>
<proteinExistence type="predicted"/>
<keyword evidence="1" id="KW-0175">Coiled coil</keyword>
<gene>
    <name evidence="2" type="ORF">SAMN04487988_1123</name>
</gene>
<keyword evidence="3" id="KW-1185">Reference proteome</keyword>
<reference evidence="3" key="1">
    <citation type="submission" date="2016-10" db="EMBL/GenBank/DDBJ databases">
        <authorList>
            <person name="Varghese N."/>
            <person name="Submissions S."/>
        </authorList>
    </citation>
    <scope>NUCLEOTIDE SEQUENCE [LARGE SCALE GENOMIC DNA]</scope>
    <source>
        <strain evidence="3">DSM 19315</strain>
    </source>
</reference>
<protein>
    <submittedName>
        <fullName evidence="2">Uncharacterized protein</fullName>
    </submittedName>
</protein>
<evidence type="ECO:0000256" key="1">
    <source>
        <dbReference type="SAM" id="Coils"/>
    </source>
</evidence>
<dbReference type="AlphaFoldDB" id="A0A1I2W8Y1"/>
<name>A0A1I2W8Y1_9BACT</name>
<evidence type="ECO:0000313" key="2">
    <source>
        <dbReference type="EMBL" id="SFG97762.1"/>
    </source>
</evidence>